<dbReference type="Pfam" id="PF02720">
    <property type="entry name" value="DUF222"/>
    <property type="match status" value="1"/>
</dbReference>
<proteinExistence type="predicted"/>
<evidence type="ECO:0000313" key="2">
    <source>
        <dbReference type="EMBL" id="CUR56001.1"/>
    </source>
</evidence>
<protein>
    <recommendedName>
        <fullName evidence="1">DUF222 domain-containing protein</fullName>
    </recommendedName>
</protein>
<accession>A0A2P2C1X8</accession>
<reference evidence="2" key="1">
    <citation type="submission" date="2015-08" db="EMBL/GenBank/DDBJ databases">
        <authorList>
            <person name="Babu N.S."/>
            <person name="Beckwith C.J."/>
            <person name="Beseler K.G."/>
            <person name="Brison A."/>
            <person name="Carone J.V."/>
            <person name="Caskin T.P."/>
            <person name="Diamond M."/>
            <person name="Durham M.E."/>
            <person name="Foxe J.M."/>
            <person name="Go M."/>
            <person name="Henderson B.A."/>
            <person name="Jones I.B."/>
            <person name="McGettigan J.A."/>
            <person name="Micheletti S.J."/>
            <person name="Nasrallah M.E."/>
            <person name="Ortiz D."/>
            <person name="Piller C.R."/>
            <person name="Privatt S.R."/>
            <person name="Schneider S.L."/>
            <person name="Sharp S."/>
            <person name="Smith T.C."/>
            <person name="Stanton J.D."/>
            <person name="Ullery H.E."/>
            <person name="Wilson R.J."/>
            <person name="Serrano M.G."/>
            <person name="Buck G."/>
            <person name="Lee V."/>
            <person name="Wang Y."/>
            <person name="Carvalho R."/>
            <person name="Voegtly L."/>
            <person name="Shi R."/>
            <person name="Duckworth R."/>
            <person name="Johnson A."/>
            <person name="Loviza R."/>
            <person name="Walstead R."/>
            <person name="Shah Z."/>
            <person name="Kiflezghi M."/>
            <person name="Wade K."/>
            <person name="Ball S.L."/>
            <person name="Bradley K.W."/>
            <person name="Asai D.J."/>
            <person name="Bowman C.A."/>
            <person name="Russell D.A."/>
            <person name="Pope W.H."/>
            <person name="Jacobs-Sera D."/>
            <person name="Hendrix R.W."/>
            <person name="Hatfull G.F."/>
        </authorList>
    </citation>
    <scope>NUCLEOTIDE SEQUENCE</scope>
</reference>
<name>A0A2P2C1X8_9ZZZZ</name>
<dbReference type="InterPro" id="IPR003870">
    <property type="entry name" value="DUF222"/>
</dbReference>
<feature type="domain" description="DUF222" evidence="1">
    <location>
        <begin position="42"/>
        <end position="345"/>
    </location>
</feature>
<sequence>MFEGPRAVPDEATSQVMATLDLLVTSLAGLDSGPLDDVLIIDCLQRLERVKGAAAAAQARLTDRLVVIRQASDLVEGASEQTAGRGVAHEVALARRESPHDGRGRVALARALVHDLPETLAALGRGDISEHRAQIVARETAVLTSADRAVVDATLAHRLPELGNRALMLPTRRLAYELDHQATVKRMVRARSERRVTSRPVSDGMVLLSAVVPAPEGTAVMLSLTEYAGSQRAEGDQRTRSQIMADIFCQRLVGHGSAVTPTVGVEVQLVMTAEMLLAGDDTQAAHLRGYGPLPSSVARDLVASTKGRVLLRRLYANPDDRTLVAMDSRRRLFEGELRHLLVNRDERCRTPWCDAPIRHADHVENHARGGPTQLGNGQGLCESCSYAKELPGWSHHVLQPWPHRHHVRIRTPTGHHHHSIAPPLPVDADR</sequence>
<dbReference type="AlphaFoldDB" id="A0A2P2C1X8"/>
<dbReference type="EMBL" id="CZKA01000025">
    <property type="protein sequence ID" value="CUR56001.1"/>
    <property type="molecule type" value="Genomic_DNA"/>
</dbReference>
<organism evidence="2">
    <name type="scientific">metagenome</name>
    <dbReference type="NCBI Taxonomy" id="256318"/>
    <lineage>
        <taxon>unclassified sequences</taxon>
        <taxon>metagenomes</taxon>
    </lineage>
</organism>
<evidence type="ECO:0000259" key="1">
    <source>
        <dbReference type="Pfam" id="PF02720"/>
    </source>
</evidence>
<gene>
    <name evidence="2" type="ORF">NOCA2310108</name>
</gene>